<name>A0A1Y5Y4W3_KIBAR</name>
<dbReference type="SUPFAM" id="SSF56112">
    <property type="entry name" value="Protein kinase-like (PK-like)"/>
    <property type="match status" value="1"/>
</dbReference>
<protein>
    <recommendedName>
        <fullName evidence="1">non-specific serine/threonine protein kinase</fullName>
        <ecNumber evidence="1">2.7.11.1</ecNumber>
    </recommendedName>
</protein>
<proteinExistence type="predicted"/>
<dbReference type="PROSITE" id="PS00109">
    <property type="entry name" value="PROTEIN_KINASE_TYR"/>
    <property type="match status" value="1"/>
</dbReference>
<keyword evidence="5 9" id="KW-0418">Kinase</keyword>
<dbReference type="AlphaFoldDB" id="A0A1Y5Y4W3"/>
<feature type="transmembrane region" description="Helical" evidence="7">
    <location>
        <begin position="223"/>
        <end position="243"/>
    </location>
</feature>
<dbReference type="InterPro" id="IPR011009">
    <property type="entry name" value="Kinase-like_dom_sf"/>
</dbReference>
<keyword evidence="7" id="KW-0812">Transmembrane</keyword>
<dbReference type="PANTHER" id="PTHR43289">
    <property type="entry name" value="MITOGEN-ACTIVATED PROTEIN KINASE KINASE KINASE 20-RELATED"/>
    <property type="match status" value="1"/>
</dbReference>
<dbReference type="GO" id="GO:0005524">
    <property type="term" value="F:ATP binding"/>
    <property type="evidence" value="ECO:0007669"/>
    <property type="project" value="UniProtKB-KW"/>
</dbReference>
<sequence>MGMVWRATDLELRREVALKQASSGNGEETRREARIGAGLHHPNVIVVFDVVVEGDQRWLVMEYLPARSLADICRADGPMAPNLVARIGAQIATALSAMHAKGMVHRDVTPSNILVTDDGVAKLADLGIAAWGQVTLTGTARDAGTPGYVAPEVLDGHGATSASDLYSLGAALSAAVEGHPRLDGRLAGVLSALTDPDPDRRPTAAKAEQLLGRHGAWWHSRPALVATGLGVTVVLVAAFVVILSGSQSTPNNTAGTPDTSARRQVPVPSAAGGARLLYGLGDQINSALASELVRDTPVRMLTTNYHKPTDLSKLAGSRDTMVANAYAQGYALHVIVSDWEVDDPEVPVDTKYGVGCGRPHPLSPDFPRHMRTLARIFAGQADGPPLYVTMFQEVNKFACFDGAYAADPQTTVYYKALKDRYLEVRQIIQDEAPNARVALGWDGYQSNSDHPATSGGRSMFAQFADVLRASDFQSVLARQPDGNVEQVRRTVRILSEYGPVMMAAYGNKSTPGQVVDQDMRTLLTDQSIAELTGLGMFAWNFNTEPVLLRAGRPTLDFVKDVVRRTGREPR</sequence>
<keyword evidence="4" id="KW-0547">Nucleotide-binding</keyword>
<accession>A0A1Y5Y4W3</accession>
<keyword evidence="2" id="KW-0723">Serine/threonine-protein kinase</keyword>
<gene>
    <name evidence="9" type="ORF">SAMN05661093_09174</name>
</gene>
<evidence type="ECO:0000256" key="6">
    <source>
        <dbReference type="ARBA" id="ARBA00022840"/>
    </source>
</evidence>
<feature type="domain" description="Protein kinase" evidence="8">
    <location>
        <begin position="1"/>
        <end position="217"/>
    </location>
</feature>
<dbReference type="CDD" id="cd14014">
    <property type="entry name" value="STKc_PknB_like"/>
    <property type="match status" value="1"/>
</dbReference>
<dbReference type="InterPro" id="IPR000719">
    <property type="entry name" value="Prot_kinase_dom"/>
</dbReference>
<dbReference type="Pfam" id="PF00069">
    <property type="entry name" value="Pkinase"/>
    <property type="match status" value="1"/>
</dbReference>
<keyword evidence="6" id="KW-0067">ATP-binding</keyword>
<dbReference type="EMBL" id="FWXV01000011">
    <property type="protein sequence ID" value="SMD25488.1"/>
    <property type="molecule type" value="Genomic_DNA"/>
</dbReference>
<keyword evidence="10" id="KW-1185">Reference proteome</keyword>
<dbReference type="PROSITE" id="PS50011">
    <property type="entry name" value="PROTEIN_KINASE_DOM"/>
    <property type="match status" value="1"/>
</dbReference>
<evidence type="ECO:0000256" key="5">
    <source>
        <dbReference type="ARBA" id="ARBA00022777"/>
    </source>
</evidence>
<dbReference type="EC" id="2.7.11.1" evidence="1"/>
<dbReference type="Gene3D" id="1.10.510.10">
    <property type="entry name" value="Transferase(Phosphotransferase) domain 1"/>
    <property type="match status" value="1"/>
</dbReference>
<evidence type="ECO:0000256" key="3">
    <source>
        <dbReference type="ARBA" id="ARBA00022679"/>
    </source>
</evidence>
<dbReference type="InterPro" id="IPR008266">
    <property type="entry name" value="Tyr_kinase_AS"/>
</dbReference>
<evidence type="ECO:0000313" key="9">
    <source>
        <dbReference type="EMBL" id="SMD25488.1"/>
    </source>
</evidence>
<evidence type="ECO:0000256" key="2">
    <source>
        <dbReference type="ARBA" id="ARBA00022527"/>
    </source>
</evidence>
<reference evidence="9 10" key="1">
    <citation type="submission" date="2017-04" db="EMBL/GenBank/DDBJ databases">
        <authorList>
            <person name="Afonso C.L."/>
            <person name="Miller P.J."/>
            <person name="Scott M.A."/>
            <person name="Spackman E."/>
            <person name="Goraichik I."/>
            <person name="Dimitrov K.M."/>
            <person name="Suarez D.L."/>
            <person name="Swayne D.E."/>
        </authorList>
    </citation>
    <scope>NUCLEOTIDE SEQUENCE [LARGE SCALE GENOMIC DNA]</scope>
    <source>
        <strain evidence="9 10">DSM 43828</strain>
    </source>
</reference>
<keyword evidence="3" id="KW-0808">Transferase</keyword>
<dbReference type="GO" id="GO:0004674">
    <property type="term" value="F:protein serine/threonine kinase activity"/>
    <property type="evidence" value="ECO:0007669"/>
    <property type="project" value="UniProtKB-KW"/>
</dbReference>
<evidence type="ECO:0000259" key="8">
    <source>
        <dbReference type="PROSITE" id="PS50011"/>
    </source>
</evidence>
<keyword evidence="7" id="KW-1133">Transmembrane helix</keyword>
<evidence type="ECO:0000256" key="4">
    <source>
        <dbReference type="ARBA" id="ARBA00022741"/>
    </source>
</evidence>
<organism evidence="9 10">
    <name type="scientific">Kibdelosporangium aridum</name>
    <dbReference type="NCBI Taxonomy" id="2030"/>
    <lineage>
        <taxon>Bacteria</taxon>
        <taxon>Bacillati</taxon>
        <taxon>Actinomycetota</taxon>
        <taxon>Actinomycetes</taxon>
        <taxon>Pseudonocardiales</taxon>
        <taxon>Pseudonocardiaceae</taxon>
        <taxon>Kibdelosporangium</taxon>
    </lineage>
</organism>
<dbReference type="Proteomes" id="UP000192674">
    <property type="component" value="Unassembled WGS sequence"/>
</dbReference>
<keyword evidence="7" id="KW-0472">Membrane</keyword>
<evidence type="ECO:0000256" key="1">
    <source>
        <dbReference type="ARBA" id="ARBA00012513"/>
    </source>
</evidence>
<dbReference type="PANTHER" id="PTHR43289:SF6">
    <property type="entry name" value="SERINE_THREONINE-PROTEIN KINASE NEKL-3"/>
    <property type="match status" value="1"/>
</dbReference>
<evidence type="ECO:0000313" key="10">
    <source>
        <dbReference type="Proteomes" id="UP000192674"/>
    </source>
</evidence>
<dbReference type="OrthoDB" id="3216430at2"/>
<evidence type="ECO:0000256" key="7">
    <source>
        <dbReference type="SAM" id="Phobius"/>
    </source>
</evidence>